<accession>A0AAP0JE29</accession>
<name>A0AAP0JE29_9MAGN</name>
<reference evidence="1 2" key="1">
    <citation type="submission" date="2024-01" db="EMBL/GenBank/DDBJ databases">
        <title>Genome assemblies of Stephania.</title>
        <authorList>
            <person name="Yang L."/>
        </authorList>
    </citation>
    <scope>NUCLEOTIDE SEQUENCE [LARGE SCALE GENOMIC DNA]</scope>
    <source>
        <strain evidence="1">QJT</strain>
        <tissue evidence="1">Leaf</tissue>
    </source>
</reference>
<dbReference type="Proteomes" id="UP001417504">
    <property type="component" value="Unassembled WGS sequence"/>
</dbReference>
<evidence type="ECO:0000313" key="2">
    <source>
        <dbReference type="Proteomes" id="UP001417504"/>
    </source>
</evidence>
<protein>
    <submittedName>
        <fullName evidence="1">Uncharacterized protein</fullName>
    </submittedName>
</protein>
<evidence type="ECO:0000313" key="1">
    <source>
        <dbReference type="EMBL" id="KAK9131298.1"/>
    </source>
</evidence>
<dbReference type="AlphaFoldDB" id="A0AAP0JE29"/>
<dbReference type="EMBL" id="JBBNAE010000004">
    <property type="protein sequence ID" value="KAK9131298.1"/>
    <property type="molecule type" value="Genomic_DNA"/>
</dbReference>
<keyword evidence="2" id="KW-1185">Reference proteome</keyword>
<gene>
    <name evidence="1" type="ORF">Sjap_011785</name>
</gene>
<proteinExistence type="predicted"/>
<organism evidence="1 2">
    <name type="scientific">Stephania japonica</name>
    <dbReference type="NCBI Taxonomy" id="461633"/>
    <lineage>
        <taxon>Eukaryota</taxon>
        <taxon>Viridiplantae</taxon>
        <taxon>Streptophyta</taxon>
        <taxon>Embryophyta</taxon>
        <taxon>Tracheophyta</taxon>
        <taxon>Spermatophyta</taxon>
        <taxon>Magnoliopsida</taxon>
        <taxon>Ranunculales</taxon>
        <taxon>Menispermaceae</taxon>
        <taxon>Menispermoideae</taxon>
        <taxon>Cissampelideae</taxon>
        <taxon>Stephania</taxon>
    </lineage>
</organism>
<sequence>MFLSLLNTILWPLGRTDIRSRTLLRANRIQSPPTSWVASCGSCLCGITQKRGSGHLAALDAVLENEYEAKSVLGGGSVKFGIMRHQAELGSAQPSQTGPVQGHLLPPKNKVCAWLGHGMSSITSLVLPYVSHVAGIEPSTSGPCKEKIDDYL</sequence>
<comment type="caution">
    <text evidence="1">The sequence shown here is derived from an EMBL/GenBank/DDBJ whole genome shotgun (WGS) entry which is preliminary data.</text>
</comment>